<evidence type="ECO:0008006" key="3">
    <source>
        <dbReference type="Google" id="ProtNLM"/>
    </source>
</evidence>
<comment type="caution">
    <text evidence="1">The sequence shown here is derived from an EMBL/GenBank/DDBJ whole genome shotgun (WGS) entry which is preliminary data.</text>
</comment>
<dbReference type="Proteomes" id="UP001145094">
    <property type="component" value="Unassembled WGS sequence"/>
</dbReference>
<gene>
    <name evidence="1" type="ORF">Selli2_18350</name>
</gene>
<dbReference type="EMBL" id="BSCH01000011">
    <property type="protein sequence ID" value="GLG90408.1"/>
    <property type="molecule type" value="Genomic_DNA"/>
</dbReference>
<reference evidence="1" key="3">
    <citation type="journal article" date="2023" name="Int. J. Syst. Evol. Microbiol.">
        <title>Sellimonas catena sp. nov., isolated from human faeces.</title>
        <authorList>
            <person name="Hisatomi A."/>
            <person name="Ohkuma M."/>
            <person name="Sakamoto M."/>
        </authorList>
    </citation>
    <scope>NUCLEOTIDE SEQUENCE</scope>
    <source>
        <strain evidence="1">18CBH55</strain>
    </source>
</reference>
<reference evidence="1" key="2">
    <citation type="submission" date="2022-11" db="EMBL/GenBank/DDBJ databases">
        <title>Draft genome sequence of Sellimonas catena strain 18CBH55.</title>
        <authorList>
            <person name="Hisatomi A."/>
            <person name="Ohkuma M."/>
            <person name="Sakamoto M."/>
        </authorList>
    </citation>
    <scope>NUCLEOTIDE SEQUENCE</scope>
    <source>
        <strain evidence="1">18CBH55</strain>
    </source>
</reference>
<proteinExistence type="predicted"/>
<sequence>MDAYIEKLRKRLRKSYDTFDDEISELVEACKRDLEQSGIYGDLNDPLYFQAVVLYEKTYFGDNEDMEKIEKAYQSLKTSMALSGDYNGQKQSTDTNKADI</sequence>
<dbReference type="RefSeq" id="WP_281845261.1">
    <property type="nucleotide sequence ID" value="NZ_BSCH01000011.1"/>
</dbReference>
<dbReference type="InterPro" id="IPR056951">
    <property type="entry name" value="Phage_connect_2"/>
</dbReference>
<evidence type="ECO:0000313" key="2">
    <source>
        <dbReference type="Proteomes" id="UP001145094"/>
    </source>
</evidence>
<protein>
    <recommendedName>
        <fullName evidence="3">Phage gp6-like head-tail connector protein</fullName>
    </recommendedName>
</protein>
<reference evidence="1" key="1">
    <citation type="submission" date="2022-11" db="EMBL/GenBank/DDBJ databases">
        <title>Draft genome sequence of Sellimonas catena strain 18CBH55.</title>
        <authorList>
            <person name="Atsushi H."/>
            <person name="Moriya O."/>
            <person name="Mitsuo S."/>
        </authorList>
    </citation>
    <scope>NUCLEOTIDE SEQUENCE</scope>
    <source>
        <strain evidence="1">18CBH55</strain>
    </source>
</reference>
<evidence type="ECO:0000313" key="1">
    <source>
        <dbReference type="EMBL" id="GLG90408.1"/>
    </source>
</evidence>
<name>A0A9W6CAE7_9FIRM</name>
<organism evidence="1 2">
    <name type="scientific">Sellimonas catena</name>
    <dbReference type="NCBI Taxonomy" id="2994035"/>
    <lineage>
        <taxon>Bacteria</taxon>
        <taxon>Bacillati</taxon>
        <taxon>Bacillota</taxon>
        <taxon>Clostridia</taxon>
        <taxon>Lachnospirales</taxon>
        <taxon>Lachnospiraceae</taxon>
        <taxon>Sellimonas</taxon>
    </lineage>
</organism>
<dbReference type="AlphaFoldDB" id="A0A9W6CAE7"/>
<accession>A0A9W6CAE7</accession>
<dbReference type="Pfam" id="PF24829">
    <property type="entry name" value="Phage_connect_2"/>
    <property type="match status" value="1"/>
</dbReference>